<dbReference type="InParanoid" id="A0A139WNR3"/>
<reference evidence="1 2" key="2">
    <citation type="journal article" date="2010" name="Nucleic Acids Res.">
        <title>BeetleBase in 2010: revisions to provide comprehensive genomic information for Tribolium castaneum.</title>
        <authorList>
            <person name="Kim H.S."/>
            <person name="Murphy T."/>
            <person name="Xia J."/>
            <person name="Caragea D."/>
            <person name="Park Y."/>
            <person name="Beeman R.W."/>
            <person name="Lorenzen M.D."/>
            <person name="Butcher S."/>
            <person name="Manak J.R."/>
            <person name="Brown S.J."/>
        </authorList>
    </citation>
    <scope>GENOME REANNOTATION</scope>
    <source>
        <strain evidence="1 2">Georgia GA2</strain>
    </source>
</reference>
<gene>
    <name evidence="1" type="primary">AUGUSTUS-3.0.2_31991</name>
    <name evidence="1" type="ORF">TcasGA2_TC031991</name>
</gene>
<dbReference type="Proteomes" id="UP000007266">
    <property type="component" value="Linkage group 2"/>
</dbReference>
<evidence type="ECO:0000313" key="1">
    <source>
        <dbReference type="EMBL" id="KYB29451.1"/>
    </source>
</evidence>
<dbReference type="EMBL" id="KQ971311">
    <property type="protein sequence ID" value="KYB29451.1"/>
    <property type="molecule type" value="Genomic_DNA"/>
</dbReference>
<proteinExistence type="predicted"/>
<sequence length="48" mass="5740">MKVSFRKFSPISFNTIRPVFIRGVAGAARCFSEYFFKQLYTYYRRAFA</sequence>
<protein>
    <submittedName>
        <fullName evidence="1">Uncharacterized protein</fullName>
    </submittedName>
</protein>
<dbReference type="AlphaFoldDB" id="A0A139WNR3"/>
<evidence type="ECO:0000313" key="2">
    <source>
        <dbReference type="Proteomes" id="UP000007266"/>
    </source>
</evidence>
<organism evidence="1 2">
    <name type="scientific">Tribolium castaneum</name>
    <name type="common">Red flour beetle</name>
    <dbReference type="NCBI Taxonomy" id="7070"/>
    <lineage>
        <taxon>Eukaryota</taxon>
        <taxon>Metazoa</taxon>
        <taxon>Ecdysozoa</taxon>
        <taxon>Arthropoda</taxon>
        <taxon>Hexapoda</taxon>
        <taxon>Insecta</taxon>
        <taxon>Pterygota</taxon>
        <taxon>Neoptera</taxon>
        <taxon>Endopterygota</taxon>
        <taxon>Coleoptera</taxon>
        <taxon>Polyphaga</taxon>
        <taxon>Cucujiformia</taxon>
        <taxon>Tenebrionidae</taxon>
        <taxon>Tenebrionidae incertae sedis</taxon>
        <taxon>Tribolium</taxon>
    </lineage>
</organism>
<reference evidence="1 2" key="1">
    <citation type="journal article" date="2008" name="Nature">
        <title>The genome of the model beetle and pest Tribolium castaneum.</title>
        <authorList>
            <consortium name="Tribolium Genome Sequencing Consortium"/>
            <person name="Richards S."/>
            <person name="Gibbs R.A."/>
            <person name="Weinstock G.M."/>
            <person name="Brown S.J."/>
            <person name="Denell R."/>
            <person name="Beeman R.W."/>
            <person name="Gibbs R."/>
            <person name="Beeman R.W."/>
            <person name="Brown S.J."/>
            <person name="Bucher G."/>
            <person name="Friedrich M."/>
            <person name="Grimmelikhuijzen C.J."/>
            <person name="Klingler M."/>
            <person name="Lorenzen M."/>
            <person name="Richards S."/>
            <person name="Roth S."/>
            <person name="Schroder R."/>
            <person name="Tautz D."/>
            <person name="Zdobnov E.M."/>
            <person name="Muzny D."/>
            <person name="Gibbs R.A."/>
            <person name="Weinstock G.M."/>
            <person name="Attaway T."/>
            <person name="Bell S."/>
            <person name="Buhay C.J."/>
            <person name="Chandrabose M.N."/>
            <person name="Chavez D."/>
            <person name="Clerk-Blankenburg K.P."/>
            <person name="Cree A."/>
            <person name="Dao M."/>
            <person name="Davis C."/>
            <person name="Chacko J."/>
            <person name="Dinh H."/>
            <person name="Dugan-Rocha S."/>
            <person name="Fowler G."/>
            <person name="Garner T.T."/>
            <person name="Garnes J."/>
            <person name="Gnirke A."/>
            <person name="Hawes A."/>
            <person name="Hernandez J."/>
            <person name="Hines S."/>
            <person name="Holder M."/>
            <person name="Hume J."/>
            <person name="Jhangiani S.N."/>
            <person name="Joshi V."/>
            <person name="Khan Z.M."/>
            <person name="Jackson L."/>
            <person name="Kovar C."/>
            <person name="Kowis A."/>
            <person name="Lee S."/>
            <person name="Lewis L.R."/>
            <person name="Margolis J."/>
            <person name="Morgan M."/>
            <person name="Nazareth L.V."/>
            <person name="Nguyen N."/>
            <person name="Okwuonu G."/>
            <person name="Parker D."/>
            <person name="Richards S."/>
            <person name="Ruiz S.J."/>
            <person name="Santibanez J."/>
            <person name="Savard J."/>
            <person name="Scherer S.E."/>
            <person name="Schneider B."/>
            <person name="Sodergren E."/>
            <person name="Tautz D."/>
            <person name="Vattahil S."/>
            <person name="Villasana D."/>
            <person name="White C.S."/>
            <person name="Wright R."/>
            <person name="Park Y."/>
            <person name="Beeman R.W."/>
            <person name="Lord J."/>
            <person name="Oppert B."/>
            <person name="Lorenzen M."/>
            <person name="Brown S."/>
            <person name="Wang L."/>
            <person name="Savard J."/>
            <person name="Tautz D."/>
            <person name="Richards S."/>
            <person name="Weinstock G."/>
            <person name="Gibbs R.A."/>
            <person name="Liu Y."/>
            <person name="Worley K."/>
            <person name="Weinstock G."/>
            <person name="Elsik C.G."/>
            <person name="Reese J.T."/>
            <person name="Elhaik E."/>
            <person name="Landan G."/>
            <person name="Graur D."/>
            <person name="Arensburger P."/>
            <person name="Atkinson P."/>
            <person name="Beeman R.W."/>
            <person name="Beidler J."/>
            <person name="Brown S.J."/>
            <person name="Demuth J.P."/>
            <person name="Drury D.W."/>
            <person name="Du Y.Z."/>
            <person name="Fujiwara H."/>
            <person name="Lorenzen M."/>
            <person name="Maselli V."/>
            <person name="Osanai M."/>
            <person name="Park Y."/>
            <person name="Robertson H.M."/>
            <person name="Tu Z."/>
            <person name="Wang J.J."/>
            <person name="Wang S."/>
            <person name="Richards S."/>
            <person name="Song H."/>
            <person name="Zhang L."/>
            <person name="Sodergren E."/>
            <person name="Werner D."/>
            <person name="Stanke M."/>
            <person name="Morgenstern B."/>
            <person name="Solovyev V."/>
            <person name="Kosarev P."/>
            <person name="Brown G."/>
            <person name="Chen H.C."/>
            <person name="Ermolaeva O."/>
            <person name="Hlavina W."/>
            <person name="Kapustin Y."/>
            <person name="Kiryutin B."/>
            <person name="Kitts P."/>
            <person name="Maglott D."/>
            <person name="Pruitt K."/>
            <person name="Sapojnikov V."/>
            <person name="Souvorov A."/>
            <person name="Mackey A.J."/>
            <person name="Waterhouse R.M."/>
            <person name="Wyder S."/>
            <person name="Zdobnov E.M."/>
            <person name="Zdobnov E.M."/>
            <person name="Wyder S."/>
            <person name="Kriventseva E.V."/>
            <person name="Kadowaki T."/>
            <person name="Bork P."/>
            <person name="Aranda M."/>
            <person name="Bao R."/>
            <person name="Beermann A."/>
            <person name="Berns N."/>
            <person name="Bolognesi R."/>
            <person name="Bonneton F."/>
            <person name="Bopp D."/>
            <person name="Brown S.J."/>
            <person name="Bucher G."/>
            <person name="Butts T."/>
            <person name="Chaumot A."/>
            <person name="Denell R.E."/>
            <person name="Ferrier D.E."/>
            <person name="Friedrich M."/>
            <person name="Gordon C.M."/>
            <person name="Jindra M."/>
            <person name="Klingler M."/>
            <person name="Lan Q."/>
            <person name="Lattorff H.M."/>
            <person name="Laudet V."/>
            <person name="von Levetsow C."/>
            <person name="Liu Z."/>
            <person name="Lutz R."/>
            <person name="Lynch J.A."/>
            <person name="da Fonseca R.N."/>
            <person name="Posnien N."/>
            <person name="Reuter R."/>
            <person name="Roth S."/>
            <person name="Savard J."/>
            <person name="Schinko J.B."/>
            <person name="Schmitt C."/>
            <person name="Schoppmeier M."/>
            <person name="Schroder R."/>
            <person name="Shippy T.D."/>
            <person name="Simonnet F."/>
            <person name="Marques-Souza H."/>
            <person name="Tautz D."/>
            <person name="Tomoyasu Y."/>
            <person name="Trauner J."/>
            <person name="Van der Zee M."/>
            <person name="Vervoort M."/>
            <person name="Wittkopp N."/>
            <person name="Wimmer E.A."/>
            <person name="Yang X."/>
            <person name="Jones A.K."/>
            <person name="Sattelle D.B."/>
            <person name="Ebert P.R."/>
            <person name="Nelson D."/>
            <person name="Scott J.G."/>
            <person name="Beeman R.W."/>
            <person name="Muthukrishnan S."/>
            <person name="Kramer K.J."/>
            <person name="Arakane Y."/>
            <person name="Beeman R.W."/>
            <person name="Zhu Q."/>
            <person name="Hogenkamp D."/>
            <person name="Dixit R."/>
            <person name="Oppert B."/>
            <person name="Jiang H."/>
            <person name="Zou Z."/>
            <person name="Marshall J."/>
            <person name="Elpidina E."/>
            <person name="Vinokurov K."/>
            <person name="Oppert C."/>
            <person name="Zou Z."/>
            <person name="Evans J."/>
            <person name="Lu Z."/>
            <person name="Zhao P."/>
            <person name="Sumathipala N."/>
            <person name="Altincicek B."/>
            <person name="Vilcinskas A."/>
            <person name="Williams M."/>
            <person name="Hultmark D."/>
            <person name="Hetru C."/>
            <person name="Jiang H."/>
            <person name="Grimmelikhuijzen C.J."/>
            <person name="Hauser F."/>
            <person name="Cazzamali G."/>
            <person name="Williamson M."/>
            <person name="Park Y."/>
            <person name="Li B."/>
            <person name="Tanaka Y."/>
            <person name="Predel R."/>
            <person name="Neupert S."/>
            <person name="Schachtner J."/>
            <person name="Verleyen P."/>
            <person name="Raible F."/>
            <person name="Bork P."/>
            <person name="Friedrich M."/>
            <person name="Walden K.K."/>
            <person name="Robertson H.M."/>
            <person name="Angeli S."/>
            <person name="Foret S."/>
            <person name="Bucher G."/>
            <person name="Schuetz S."/>
            <person name="Maleszka R."/>
            <person name="Wimmer E.A."/>
            <person name="Beeman R.W."/>
            <person name="Lorenzen M."/>
            <person name="Tomoyasu Y."/>
            <person name="Miller S.C."/>
            <person name="Grossmann D."/>
            <person name="Bucher G."/>
        </authorList>
    </citation>
    <scope>NUCLEOTIDE SEQUENCE [LARGE SCALE GENOMIC DNA]</scope>
    <source>
        <strain evidence="1 2">Georgia GA2</strain>
    </source>
</reference>
<name>A0A139WNR3_TRICA</name>
<accession>A0A139WNR3</accession>
<keyword evidence="2" id="KW-1185">Reference proteome</keyword>